<dbReference type="EMBL" id="VILF01000001">
    <property type="protein sequence ID" value="MTJ42279.1"/>
    <property type="molecule type" value="Genomic_DNA"/>
</dbReference>
<gene>
    <name evidence="1" type="ORF">FJR39_03135</name>
</gene>
<protein>
    <submittedName>
        <fullName evidence="1">Uncharacterized protein</fullName>
    </submittedName>
</protein>
<name>A0ACC7S263_DOLFA</name>
<proteinExistence type="predicted"/>
<evidence type="ECO:0000313" key="1">
    <source>
        <dbReference type="EMBL" id="MTJ42279.1"/>
    </source>
</evidence>
<organism evidence="1 2">
    <name type="scientific">Dolichospermum flos-aquae UHCC 0037</name>
    <dbReference type="NCBI Taxonomy" id="2590026"/>
    <lineage>
        <taxon>Bacteria</taxon>
        <taxon>Bacillati</taxon>
        <taxon>Cyanobacteriota</taxon>
        <taxon>Cyanophyceae</taxon>
        <taxon>Nostocales</taxon>
        <taxon>Aphanizomenonaceae</taxon>
        <taxon>Dolichospermum</taxon>
    </lineage>
</organism>
<accession>A0ACC7S263</accession>
<keyword evidence="2" id="KW-1185">Reference proteome</keyword>
<dbReference type="Proteomes" id="UP001517388">
    <property type="component" value="Unassembled WGS sequence"/>
</dbReference>
<comment type="caution">
    <text evidence="1">The sequence shown here is derived from an EMBL/GenBank/DDBJ whole genome shotgun (WGS) entry which is preliminary data.</text>
</comment>
<reference evidence="2" key="1">
    <citation type="journal article" date="2020" name="Toxins">
        <title>Phylogenomic Analysis of Secondary Metabolism in the Toxic Cyanobacterial Genera Anabaena, Dolichospermum and Aphanizomenon.</title>
        <authorList>
            <person name="Oesterholm J."/>
            <person name="Popin R.V."/>
            <person name="Fewer D.P."/>
            <person name="Sivonen K."/>
        </authorList>
    </citation>
    <scope>NUCLEOTIDE SEQUENCE [LARGE SCALE GENOMIC DNA]</scope>
    <source>
        <strain evidence="2">UHCC 0037</strain>
    </source>
</reference>
<evidence type="ECO:0000313" key="2">
    <source>
        <dbReference type="Proteomes" id="UP001517388"/>
    </source>
</evidence>
<sequence length="149" mass="17726">MTEFSCLDCKHHIHYYNSPSMGEGEPELEFYCEHELVAEFEIEDESELVDIAEKCDYFKDNITVEQIYLASTNEQEICRLSNLIKREYLLESHTENSLKMAFFLIAKSAINLYAQNYTDENWCLETLKNRKLINELAQKLQHYFLEVYQ</sequence>